<proteinExistence type="predicted"/>
<reference evidence="1 2" key="1">
    <citation type="submission" date="2024-09" db="EMBL/GenBank/DDBJ databases">
        <authorList>
            <person name="Sun Q."/>
            <person name="Mori K."/>
        </authorList>
    </citation>
    <scope>NUCLEOTIDE SEQUENCE [LARGE SCALE GENOMIC DNA]</scope>
    <source>
        <strain evidence="1 2">CGMCC 1.15906</strain>
    </source>
</reference>
<name>A0ABV6QSZ6_9ACTN</name>
<sequence>MSESRNEPHPVTRPTPSTALEPLRLEPLRAWRFVAGRVSTLGAVTSPPYDVLEPALVRRLTDSDLHNMVRLILPRDSDLGPSRYDQASSRLTAWQRGGVVVQDSRPALYVYEQRLGEDFLCGLIGAVGLDPTGQVVLPHEDTMPNWVDDRFTLMEATDADLEPILLAYTGGGAASDAVDEARAGVPWLVADSENGAIHTIWRIDSPATLDAIAADLARHEALIADGHHRYAAYLERRRREPDRPGTDFGLAMLVDHGRHPLSLDAIHRTVPGLSLEIVSARTPQGWQVTPGRRQDLPHRLSVYDGTAWLTLYRAEASAPTKPEVSLLHEELFPAWGIDASRVGFHHRLADALEQASGESAVVELDPPRLDQVLATAAQGARLPQKATSFGPKPRTGLLFRTL</sequence>
<dbReference type="PANTHER" id="PTHR36454">
    <property type="entry name" value="LMO2823 PROTEIN"/>
    <property type="match status" value="1"/>
</dbReference>
<dbReference type="PANTHER" id="PTHR36454:SF1">
    <property type="entry name" value="DUF1015 DOMAIN-CONTAINING PROTEIN"/>
    <property type="match status" value="1"/>
</dbReference>
<gene>
    <name evidence="1" type="ORF">ACFFGN_24575</name>
</gene>
<dbReference type="EMBL" id="JBHLTC010000031">
    <property type="protein sequence ID" value="MFC0627273.1"/>
    <property type="molecule type" value="Genomic_DNA"/>
</dbReference>
<dbReference type="Proteomes" id="UP001589890">
    <property type="component" value="Unassembled WGS sequence"/>
</dbReference>
<evidence type="ECO:0000313" key="1">
    <source>
        <dbReference type="EMBL" id="MFC0627273.1"/>
    </source>
</evidence>
<protein>
    <submittedName>
        <fullName evidence="1">DUF1015 family protein</fullName>
    </submittedName>
</protein>
<accession>A0ABV6QSZ6</accession>
<evidence type="ECO:0000313" key="2">
    <source>
        <dbReference type="Proteomes" id="UP001589890"/>
    </source>
</evidence>
<organism evidence="1 2">
    <name type="scientific">Kribbella deserti</name>
    <dbReference type="NCBI Taxonomy" id="1926257"/>
    <lineage>
        <taxon>Bacteria</taxon>
        <taxon>Bacillati</taxon>
        <taxon>Actinomycetota</taxon>
        <taxon>Actinomycetes</taxon>
        <taxon>Propionibacteriales</taxon>
        <taxon>Kribbellaceae</taxon>
        <taxon>Kribbella</taxon>
    </lineage>
</organism>
<comment type="caution">
    <text evidence="1">The sequence shown here is derived from an EMBL/GenBank/DDBJ whole genome shotgun (WGS) entry which is preliminary data.</text>
</comment>
<dbReference type="InterPro" id="IPR008323">
    <property type="entry name" value="UCP033563"/>
</dbReference>
<dbReference type="RefSeq" id="WP_380051747.1">
    <property type="nucleotide sequence ID" value="NZ_JBHLTC010000031.1"/>
</dbReference>
<dbReference type="Pfam" id="PF06245">
    <property type="entry name" value="DUF1015"/>
    <property type="match status" value="1"/>
</dbReference>
<keyword evidence="2" id="KW-1185">Reference proteome</keyword>